<dbReference type="InterPro" id="IPR027350">
    <property type="entry name" value="GT23_dom"/>
</dbReference>
<dbReference type="Pfam" id="PF19745">
    <property type="entry name" value="FUT8_N_cat"/>
    <property type="match status" value="1"/>
</dbReference>
<keyword evidence="4" id="KW-1133">Transmembrane helix</keyword>
<dbReference type="Gene3D" id="3.40.50.11350">
    <property type="match status" value="1"/>
</dbReference>
<keyword evidence="4" id="KW-0812">Transmembrane</keyword>
<evidence type="ECO:0000256" key="3">
    <source>
        <dbReference type="PROSITE-ProRule" id="PRU00992"/>
    </source>
</evidence>
<evidence type="ECO:0000313" key="6">
    <source>
        <dbReference type="Proteomes" id="UP000694867"/>
    </source>
</evidence>
<proteinExistence type="inferred from homology"/>
<feature type="region of interest" description="Important for donor substrate binding" evidence="3">
    <location>
        <begin position="377"/>
        <end position="378"/>
    </location>
</feature>
<dbReference type="InterPro" id="IPR045573">
    <property type="entry name" value="Fut8_N_cat"/>
</dbReference>
<evidence type="ECO:0000313" key="7">
    <source>
        <dbReference type="RefSeq" id="XP_003738096.1"/>
    </source>
</evidence>
<feature type="transmembrane region" description="Helical" evidence="4">
    <location>
        <begin position="12"/>
        <end position="31"/>
    </location>
</feature>
<organism evidence="6 7">
    <name type="scientific">Galendromus occidentalis</name>
    <name type="common">western predatory mite</name>
    <dbReference type="NCBI Taxonomy" id="34638"/>
    <lineage>
        <taxon>Eukaryota</taxon>
        <taxon>Metazoa</taxon>
        <taxon>Ecdysozoa</taxon>
        <taxon>Arthropoda</taxon>
        <taxon>Chelicerata</taxon>
        <taxon>Arachnida</taxon>
        <taxon>Acari</taxon>
        <taxon>Parasitiformes</taxon>
        <taxon>Mesostigmata</taxon>
        <taxon>Gamasina</taxon>
        <taxon>Phytoseioidea</taxon>
        <taxon>Phytoseiidae</taxon>
        <taxon>Typhlodrominae</taxon>
        <taxon>Galendromus</taxon>
    </lineage>
</organism>
<accession>A0AAJ6QMW6</accession>
<evidence type="ECO:0000256" key="4">
    <source>
        <dbReference type="SAM" id="Phobius"/>
    </source>
</evidence>
<reference evidence="7" key="1">
    <citation type="submission" date="2025-08" db="UniProtKB">
        <authorList>
            <consortium name="RefSeq"/>
        </authorList>
    </citation>
    <scope>IDENTIFICATION</scope>
</reference>
<keyword evidence="4" id="KW-0472">Membrane</keyword>
<name>A0AAJ6QMW6_9ACAR</name>
<dbReference type="GO" id="GO:0046921">
    <property type="term" value="F:alpha-(1-&gt;6)-fucosyltransferase activity"/>
    <property type="evidence" value="ECO:0007669"/>
    <property type="project" value="TreeGrafter"/>
</dbReference>
<dbReference type="PANTHER" id="PTHR13132:SF29">
    <property type="entry name" value="ALPHA-(1,6)-FUCOSYLTRANSFERASE"/>
    <property type="match status" value="1"/>
</dbReference>
<evidence type="ECO:0000256" key="1">
    <source>
        <dbReference type="ARBA" id="ARBA00022676"/>
    </source>
</evidence>
<comment type="similarity">
    <text evidence="3">Belongs to the glycosyltransferase 23 family.</text>
</comment>
<feature type="domain" description="GT23" evidence="5">
    <location>
        <begin position="231"/>
        <end position="502"/>
    </location>
</feature>
<dbReference type="GeneID" id="100902249"/>
<dbReference type="GO" id="GO:0006487">
    <property type="term" value="P:protein N-linked glycosylation"/>
    <property type="evidence" value="ECO:0007669"/>
    <property type="project" value="TreeGrafter"/>
</dbReference>
<dbReference type="AlphaFoldDB" id="A0AAJ6QMW6"/>
<gene>
    <name evidence="7" type="primary">LOC100902249</name>
</gene>
<keyword evidence="2 3" id="KW-0808">Transferase</keyword>
<protein>
    <submittedName>
        <fullName evidence="7">Alpha-(1,6)-fucosyltransferase-like</fullName>
    </submittedName>
</protein>
<dbReference type="PANTHER" id="PTHR13132">
    <property type="entry name" value="ALPHA- 1,6 -FUCOSYLTRANSFERASE"/>
    <property type="match status" value="1"/>
</dbReference>
<dbReference type="KEGG" id="goe:100902249"/>
<dbReference type="RefSeq" id="XP_003738096.1">
    <property type="nucleotide sequence ID" value="XM_003738048.1"/>
</dbReference>
<evidence type="ECO:0000256" key="2">
    <source>
        <dbReference type="ARBA" id="ARBA00022679"/>
    </source>
</evidence>
<keyword evidence="1 3" id="KW-0328">Glycosyltransferase</keyword>
<dbReference type="Proteomes" id="UP000694867">
    <property type="component" value="Unplaced"/>
</dbReference>
<evidence type="ECO:0000259" key="5">
    <source>
        <dbReference type="PROSITE" id="PS51659"/>
    </source>
</evidence>
<sequence length="592" mass="67633">MVVAKYRRKFNLQKIAYVVIIAFLSILYWVYTKHTLDSLGIGGSDGGRDDRSESQLDQEFDQYVASRDIETSPMPTESPIGRLDIYGFGKRPPKPPVWKTLETMVKPAEAFEDSLMSSGYFEPSGRFQFANLEPLANHIDQTIKDHQRFLSSNFVRLGNLVKRFPEIRERQLIEKKLVLVSSYSREFSRILRKEMKDFLYRTNLAQKSRAAIYKLKLRVQEAIERRQKYPCSRAIKCELTNKDGFAAGVHDVLWCVIRAFQADKRLVLNASSWHYLNDNFTWSDVFRDVDDAANSTCHNLPSSGLPGPNEDGVRKSIHSLPADIAEPLLRHHQDPYAWWFGQFMGHIMRPSELTEELLKQAKQSLGFKSPIVGLHIRRTDKLFEAAYREVEDYMEHAEEFYAELGADIPKRVFVATDEPRVLDELRENFPEFVFISNTKSAELANDVDKRDSAESFQGLILDLFLLSQTDKLVCTLSSGVCRVVYELMQARRTDASDHVVSLDVPYFYAYVADPPRKTIYKHQPVERKGMNLNVGNCVAKISSQSVVEESKKIDRYDGFSLGILCGSSLLAGSYPAFKTLPTVRVNGTRLSI</sequence>
<dbReference type="PROSITE" id="PS51659">
    <property type="entry name" value="GT23"/>
    <property type="match status" value="1"/>
</dbReference>
<keyword evidence="6" id="KW-1185">Reference proteome</keyword>